<name>A0A1H8FH21_9RHOB</name>
<dbReference type="Pfam" id="PF00246">
    <property type="entry name" value="Peptidase_M14"/>
    <property type="match status" value="1"/>
</dbReference>
<dbReference type="GO" id="GO:0008270">
    <property type="term" value="F:zinc ion binding"/>
    <property type="evidence" value="ECO:0007669"/>
    <property type="project" value="InterPro"/>
</dbReference>
<feature type="domain" description="Peptidase M14" evidence="1">
    <location>
        <begin position="311"/>
        <end position="376"/>
    </location>
</feature>
<dbReference type="Proteomes" id="UP000199054">
    <property type="component" value="Unassembled WGS sequence"/>
</dbReference>
<dbReference type="Gene3D" id="3.40.630.10">
    <property type="entry name" value="Zn peptidases"/>
    <property type="match status" value="1"/>
</dbReference>
<dbReference type="AlphaFoldDB" id="A0A1H8FH21"/>
<sequence length="575" mass="64414">MILFEQGFAPTLQTLTGTLTAERVETWTFDDRQTRRRAEAEFFAEKGIRAICRSAYKPLVCAFREEIRTSGLIRARITCPRHPDAGARRFLLETYPLAALYPDVAFEFSEGEPTGDMPRYHLRLGYADGTETEQSVLAPNRSHSDHAGNRVLSPCGWLIADGEGSALETDYEALFHQTVEAIKTAPWQSEPYFAELNIAVSFPAQDEDLGHGDEVLSLTEALHEDFYFSLLEVFQIRSGRPMGDRRLQPGQIVPEIRYGPPAVRVELRPHDATSFSTHMQPLETAGRALSQVQIAAELDRIPGERFQAMSVAGRPVVALHHPGSDRAVMISAGQHANETSSPVGVLRAAHRLMMRQGAHFTLSPLENPDGYALHQRLIGDNPRHMHHAARYTALGDDLEYREGKQLFEKAIRLQAEARVDALLHLNFHGYPAHEWTRPLSGYVPRGFEVWTLPKGFFLVMRHAQGWDDPARRLMEGVTRRLQDVPGLRAFNDAQIALFELHAGETGFEIMNGFPVLISHDPRHRVPMTLITEYPDETVYDDAFRAAHEAQMAAALAAYDALQELPEASFPNGAMV</sequence>
<dbReference type="InterPro" id="IPR000834">
    <property type="entry name" value="Peptidase_M14"/>
</dbReference>
<evidence type="ECO:0000259" key="1">
    <source>
        <dbReference type="Pfam" id="PF00246"/>
    </source>
</evidence>
<dbReference type="GO" id="GO:0006508">
    <property type="term" value="P:proteolysis"/>
    <property type="evidence" value="ECO:0007669"/>
    <property type="project" value="InterPro"/>
</dbReference>
<dbReference type="GO" id="GO:0004181">
    <property type="term" value="F:metallocarboxypeptidase activity"/>
    <property type="evidence" value="ECO:0007669"/>
    <property type="project" value="InterPro"/>
</dbReference>
<organism evidence="2 3">
    <name type="scientific">Paracoccus alcaliphilus</name>
    <dbReference type="NCBI Taxonomy" id="34002"/>
    <lineage>
        <taxon>Bacteria</taxon>
        <taxon>Pseudomonadati</taxon>
        <taxon>Pseudomonadota</taxon>
        <taxon>Alphaproteobacteria</taxon>
        <taxon>Rhodobacterales</taxon>
        <taxon>Paracoccaceae</taxon>
        <taxon>Paracoccus</taxon>
    </lineage>
</organism>
<reference evidence="2 3" key="1">
    <citation type="submission" date="2016-10" db="EMBL/GenBank/DDBJ databases">
        <authorList>
            <person name="de Groot N.N."/>
        </authorList>
    </citation>
    <scope>NUCLEOTIDE SEQUENCE [LARGE SCALE GENOMIC DNA]</scope>
    <source>
        <strain evidence="2 3">DSM 8512</strain>
    </source>
</reference>
<gene>
    <name evidence="2" type="ORF">SAMN04489859_100451</name>
</gene>
<proteinExistence type="predicted"/>
<dbReference type="EMBL" id="FODE01000004">
    <property type="protein sequence ID" value="SEN30935.1"/>
    <property type="molecule type" value="Genomic_DNA"/>
</dbReference>
<accession>A0A1H8FH21</accession>
<dbReference type="STRING" id="34002.SAMN04489859_100451"/>
<keyword evidence="3" id="KW-1185">Reference proteome</keyword>
<dbReference type="RefSeq" id="WP_090610646.1">
    <property type="nucleotide sequence ID" value="NZ_CP067124.1"/>
</dbReference>
<dbReference type="OrthoDB" id="7956186at2"/>
<evidence type="ECO:0000313" key="2">
    <source>
        <dbReference type="EMBL" id="SEN30935.1"/>
    </source>
</evidence>
<dbReference type="SUPFAM" id="SSF53187">
    <property type="entry name" value="Zn-dependent exopeptidases"/>
    <property type="match status" value="1"/>
</dbReference>
<evidence type="ECO:0000313" key="3">
    <source>
        <dbReference type="Proteomes" id="UP000199054"/>
    </source>
</evidence>
<protein>
    <recommendedName>
        <fullName evidence="1">Peptidase M14 domain-containing protein</fullName>
    </recommendedName>
</protein>